<feature type="domain" description="Outer membrane lipoprotein BamD-like" evidence="4">
    <location>
        <begin position="41"/>
        <end position="227"/>
    </location>
</feature>
<evidence type="ECO:0000256" key="1">
    <source>
        <dbReference type="ARBA" id="ARBA00022729"/>
    </source>
</evidence>
<dbReference type="Gene3D" id="1.25.40.10">
    <property type="entry name" value="Tetratricopeptide repeat domain"/>
    <property type="match status" value="1"/>
</dbReference>
<dbReference type="InterPro" id="IPR011990">
    <property type="entry name" value="TPR-like_helical_dom_sf"/>
</dbReference>
<evidence type="ECO:0000313" key="5">
    <source>
        <dbReference type="EMBL" id="RKE04189.1"/>
    </source>
</evidence>
<sequence length="276" mass="32579">MQKNIVARPMRKIVLLFVLFAFVLGGCSEYQKLLKSSDNSLKYKKAVEYYSSEDYAKAATLFEELLPIYRGTSKAETISYYISYCSYGQGDYIGAGYFFRNFLKTFPDSPYSEECLYMSAYCYYLESPKPRLDQTPTQDAIDAFQLYINRYPNSTRIPKCNEYIDEMQDKLVYKSYLSARNYYDRERYPSAIIALQNSIKDYPGSSHREDLMFMLLESKHQLAFKSIPSKQRERYNNAKEEYYAFVDEYPESKHMKRAEKMLEDIEAYLSKFNINN</sequence>
<dbReference type="InterPro" id="IPR017689">
    <property type="entry name" value="BamD"/>
</dbReference>
<dbReference type="NCBIfam" id="TIGR03302">
    <property type="entry name" value="OM_YfiO"/>
    <property type="match status" value="1"/>
</dbReference>
<protein>
    <submittedName>
        <fullName evidence="5">Beta-barrel assembly machine subunit BamD</fullName>
    </submittedName>
</protein>
<evidence type="ECO:0000313" key="6">
    <source>
        <dbReference type="Proteomes" id="UP000284531"/>
    </source>
</evidence>
<dbReference type="EMBL" id="RAPQ01000008">
    <property type="protein sequence ID" value="RKE04189.1"/>
    <property type="molecule type" value="Genomic_DNA"/>
</dbReference>
<dbReference type="AlphaFoldDB" id="A0A419X9F3"/>
<keyword evidence="3" id="KW-0998">Cell outer membrane</keyword>
<name>A0A419X9F3_9BACT</name>
<reference evidence="5 6" key="1">
    <citation type="submission" date="2018-09" db="EMBL/GenBank/DDBJ databases">
        <title>Genomic Encyclopedia of Archaeal and Bacterial Type Strains, Phase II (KMG-II): from individual species to whole genera.</title>
        <authorList>
            <person name="Goeker M."/>
        </authorList>
    </citation>
    <scope>NUCLEOTIDE SEQUENCE [LARGE SCALE GENOMIC DNA]</scope>
    <source>
        <strain evidence="5 6">DSM 21950</strain>
    </source>
</reference>
<gene>
    <name evidence="5" type="ORF">BXY64_1205</name>
</gene>
<dbReference type="Proteomes" id="UP000284531">
    <property type="component" value="Unassembled WGS sequence"/>
</dbReference>
<comment type="caution">
    <text evidence="5">The sequence shown here is derived from an EMBL/GenBank/DDBJ whole genome shotgun (WGS) entry which is preliminary data.</text>
</comment>
<keyword evidence="1" id="KW-0732">Signal</keyword>
<proteinExistence type="predicted"/>
<dbReference type="InterPro" id="IPR039565">
    <property type="entry name" value="BamD-like"/>
</dbReference>
<evidence type="ECO:0000256" key="3">
    <source>
        <dbReference type="ARBA" id="ARBA00023237"/>
    </source>
</evidence>
<organism evidence="5 6">
    <name type="scientific">Marinifilum flexuosum</name>
    <dbReference type="NCBI Taxonomy" id="1117708"/>
    <lineage>
        <taxon>Bacteria</taxon>
        <taxon>Pseudomonadati</taxon>
        <taxon>Bacteroidota</taxon>
        <taxon>Bacteroidia</taxon>
        <taxon>Marinilabiliales</taxon>
        <taxon>Marinifilaceae</taxon>
    </lineage>
</organism>
<evidence type="ECO:0000259" key="4">
    <source>
        <dbReference type="Pfam" id="PF13525"/>
    </source>
</evidence>
<evidence type="ECO:0000256" key="2">
    <source>
        <dbReference type="ARBA" id="ARBA00023136"/>
    </source>
</evidence>
<dbReference type="PROSITE" id="PS51257">
    <property type="entry name" value="PROKAR_LIPOPROTEIN"/>
    <property type="match status" value="1"/>
</dbReference>
<dbReference type="Pfam" id="PF13525">
    <property type="entry name" value="YfiO"/>
    <property type="match status" value="1"/>
</dbReference>
<keyword evidence="6" id="KW-1185">Reference proteome</keyword>
<accession>A0A419X9F3</accession>
<dbReference type="SUPFAM" id="SSF48452">
    <property type="entry name" value="TPR-like"/>
    <property type="match status" value="1"/>
</dbReference>
<keyword evidence="2" id="KW-0472">Membrane</keyword>